<evidence type="ECO:0000313" key="2">
    <source>
        <dbReference type="Proteomes" id="UP000185124"/>
    </source>
</evidence>
<reference evidence="2" key="1">
    <citation type="submission" date="2016-12" db="EMBL/GenBank/DDBJ databases">
        <authorList>
            <person name="Varghese N."/>
            <person name="Submissions S."/>
        </authorList>
    </citation>
    <scope>NUCLEOTIDE SEQUENCE [LARGE SCALE GENOMIC DNA]</scope>
    <source>
        <strain evidence="2">DSM 45599</strain>
    </source>
</reference>
<accession>A0A1N5VHH6</accession>
<name>A0A1N5VHH6_9ACTN</name>
<gene>
    <name evidence="1" type="ORF">SAMN04489832_1620</name>
</gene>
<proteinExistence type="predicted"/>
<dbReference type="EMBL" id="FSQT01000001">
    <property type="protein sequence ID" value="SIM72128.1"/>
    <property type="molecule type" value="Genomic_DNA"/>
</dbReference>
<organism evidence="1 2">
    <name type="scientific">Micromonospora cremea</name>
    <dbReference type="NCBI Taxonomy" id="709881"/>
    <lineage>
        <taxon>Bacteria</taxon>
        <taxon>Bacillati</taxon>
        <taxon>Actinomycetota</taxon>
        <taxon>Actinomycetes</taxon>
        <taxon>Micromonosporales</taxon>
        <taxon>Micromonosporaceae</taxon>
        <taxon>Micromonospora</taxon>
    </lineage>
</organism>
<protein>
    <submittedName>
        <fullName evidence="1">Uncharacterized protein</fullName>
    </submittedName>
</protein>
<sequence length="44" mass="4638">MNEKGHMWNADGAACSDIVSEYAALARDELREGPAVMAVTSGRG</sequence>
<dbReference type="AlphaFoldDB" id="A0A1N5VHH6"/>
<evidence type="ECO:0000313" key="1">
    <source>
        <dbReference type="EMBL" id="SIM72128.1"/>
    </source>
</evidence>
<keyword evidence="2" id="KW-1185">Reference proteome</keyword>
<dbReference type="Proteomes" id="UP000185124">
    <property type="component" value="Unassembled WGS sequence"/>
</dbReference>